<evidence type="ECO:0000256" key="2">
    <source>
        <dbReference type="SAM" id="SignalP"/>
    </source>
</evidence>
<evidence type="ECO:0008006" key="5">
    <source>
        <dbReference type="Google" id="ProtNLM"/>
    </source>
</evidence>
<evidence type="ECO:0000313" key="3">
    <source>
        <dbReference type="EMBL" id="MFC6092036.1"/>
    </source>
</evidence>
<evidence type="ECO:0000256" key="1">
    <source>
        <dbReference type="SAM" id="MobiDB-lite"/>
    </source>
</evidence>
<dbReference type="EMBL" id="JBHSQO010000024">
    <property type="protein sequence ID" value="MFC6092036.1"/>
    <property type="molecule type" value="Genomic_DNA"/>
</dbReference>
<evidence type="ECO:0000313" key="4">
    <source>
        <dbReference type="Proteomes" id="UP001596220"/>
    </source>
</evidence>
<feature type="compositionally biased region" description="Polar residues" evidence="1">
    <location>
        <begin position="41"/>
        <end position="54"/>
    </location>
</feature>
<keyword evidence="4" id="KW-1185">Reference proteome</keyword>
<accession>A0ABW1PA07</accession>
<dbReference type="RefSeq" id="WP_380638330.1">
    <property type="nucleotide sequence ID" value="NZ_JBHSQO010000024.1"/>
</dbReference>
<comment type="caution">
    <text evidence="3">The sequence shown here is derived from an EMBL/GenBank/DDBJ whole genome shotgun (WGS) entry which is preliminary data.</text>
</comment>
<name>A0ABW1PA07_9PSEU</name>
<keyword evidence="2" id="KW-0732">Signal</keyword>
<feature type="compositionally biased region" description="Basic and acidic residues" evidence="1">
    <location>
        <begin position="82"/>
        <end position="95"/>
    </location>
</feature>
<reference evidence="4" key="1">
    <citation type="journal article" date="2019" name="Int. J. Syst. Evol. Microbiol.">
        <title>The Global Catalogue of Microorganisms (GCM) 10K type strain sequencing project: providing services to taxonomists for standard genome sequencing and annotation.</title>
        <authorList>
            <consortium name="The Broad Institute Genomics Platform"/>
            <consortium name="The Broad Institute Genome Sequencing Center for Infectious Disease"/>
            <person name="Wu L."/>
            <person name="Ma J."/>
        </authorList>
    </citation>
    <scope>NUCLEOTIDE SEQUENCE [LARGE SCALE GENOMIC DNA]</scope>
    <source>
        <strain evidence="4">CGMCC 4.7246</strain>
    </source>
</reference>
<organism evidence="3 4">
    <name type="scientific">Saccharothrix lopnurensis</name>
    <dbReference type="NCBI Taxonomy" id="1670621"/>
    <lineage>
        <taxon>Bacteria</taxon>
        <taxon>Bacillati</taxon>
        <taxon>Actinomycetota</taxon>
        <taxon>Actinomycetes</taxon>
        <taxon>Pseudonocardiales</taxon>
        <taxon>Pseudonocardiaceae</taxon>
        <taxon>Saccharothrix</taxon>
    </lineage>
</organism>
<feature type="signal peptide" evidence="2">
    <location>
        <begin position="1"/>
        <end position="20"/>
    </location>
</feature>
<sequence length="110" mass="11228">MTRRALFAVLALIAGFVVVAHPSEPVAEAVAVSTTVAGTQPAGTTTRGTPTHPVQQAGHLGQPLDGVQPPVHATPAPPVRVDVVDPAHRRPERTGHAPLGERAPPPTPGS</sequence>
<feature type="region of interest" description="Disordered" evidence="1">
    <location>
        <begin position="39"/>
        <end position="110"/>
    </location>
</feature>
<dbReference type="Proteomes" id="UP001596220">
    <property type="component" value="Unassembled WGS sequence"/>
</dbReference>
<protein>
    <recommendedName>
        <fullName evidence="5">Secreted protein</fullName>
    </recommendedName>
</protein>
<feature type="chain" id="PRO_5046125081" description="Secreted protein" evidence="2">
    <location>
        <begin position="21"/>
        <end position="110"/>
    </location>
</feature>
<gene>
    <name evidence="3" type="ORF">ACFP3R_22435</name>
</gene>
<proteinExistence type="predicted"/>